<feature type="transmembrane region" description="Helical" evidence="6">
    <location>
        <begin position="235"/>
        <end position="253"/>
    </location>
</feature>
<dbReference type="GO" id="GO:0016020">
    <property type="term" value="C:membrane"/>
    <property type="evidence" value="ECO:0007669"/>
    <property type="project" value="UniProtKB-SubCell"/>
</dbReference>
<feature type="transmembrane region" description="Helical" evidence="6">
    <location>
        <begin position="195"/>
        <end position="215"/>
    </location>
</feature>
<keyword evidence="3 6" id="KW-0812">Transmembrane</keyword>
<dbReference type="PANTHER" id="PTHR45649:SF11">
    <property type="entry name" value="TRANSPORTER, PUTATIVE (EUROFUNG)-RELATED"/>
    <property type="match status" value="1"/>
</dbReference>
<dbReference type="Proteomes" id="UP000754883">
    <property type="component" value="Unassembled WGS sequence"/>
</dbReference>
<comment type="subcellular location">
    <subcellularLocation>
        <location evidence="1">Membrane</location>
        <topology evidence="1">Multi-pass membrane protein</topology>
    </subcellularLocation>
</comment>
<evidence type="ECO:0000256" key="5">
    <source>
        <dbReference type="ARBA" id="ARBA00023136"/>
    </source>
</evidence>
<reference evidence="7 8" key="2">
    <citation type="submission" date="2021-10" db="EMBL/GenBank/DDBJ databases">
        <authorList>
            <person name="Piombo E."/>
        </authorList>
    </citation>
    <scope>NUCLEOTIDE SEQUENCE [LARGE SCALE GENOMIC DNA]</scope>
</reference>
<organism evidence="7 8">
    <name type="scientific">Clonostachys byssicola</name>
    <dbReference type="NCBI Taxonomy" id="160290"/>
    <lineage>
        <taxon>Eukaryota</taxon>
        <taxon>Fungi</taxon>
        <taxon>Dikarya</taxon>
        <taxon>Ascomycota</taxon>
        <taxon>Pezizomycotina</taxon>
        <taxon>Sordariomycetes</taxon>
        <taxon>Hypocreomycetidae</taxon>
        <taxon>Hypocreales</taxon>
        <taxon>Bionectriaceae</taxon>
        <taxon>Clonostachys</taxon>
    </lineage>
</organism>
<keyword evidence="8" id="KW-1185">Reference proteome</keyword>
<feature type="transmembrane region" description="Helical" evidence="6">
    <location>
        <begin position="43"/>
        <end position="69"/>
    </location>
</feature>
<evidence type="ECO:0000256" key="3">
    <source>
        <dbReference type="ARBA" id="ARBA00022692"/>
    </source>
</evidence>
<feature type="transmembrane region" description="Helical" evidence="6">
    <location>
        <begin position="274"/>
        <end position="298"/>
    </location>
</feature>
<sequence>MESTENKKESSDRVSVVGCQSQLEGKSETRELDGMHLKKRFSLMSMIAFGFTTMNSWVAFASGLAVPLVCGGGPVLIYGLLVSGVVTCTIAAGFAELASAFPSAGGQYHIVFMVFPQKTRHVAAFFTGWISVVFIMAATASCSFFVCELMLNLISLWIESYVLEAWHVYLLHVLLCGVAFISASRFPDAIGRIGIVALWLSIAGFIASLATLLAISETKQSSTAVFTNFQNVSGWGDGWAAVIGIASCLWAYCGMDAPTHISEEVPNPSRNVPIAIGVTLGLGIVTVVVWNISLLFVVPDILALIESGIPILGVYEVALNSRVATTIWAVYYIVLFYNIVLNLFIFSGRMIWSLSRDGGIPYSSYFSHLRWASPVRATAIMFVLQILVGLLYIASRTAYSSFVGLTLFALNITLILPQAALLFGGRESLPKRAFSLGRFGYAINALATLFGVFFNIVLAFPINYPVTGTSMNYLIVVFAIGLIVTIFAWSSGVGKRFTGPQLNE</sequence>
<dbReference type="PIRSF" id="PIRSF006060">
    <property type="entry name" value="AA_transporter"/>
    <property type="match status" value="1"/>
</dbReference>
<dbReference type="EMBL" id="CABFNO020001387">
    <property type="protein sequence ID" value="CAG9984567.1"/>
    <property type="molecule type" value="Genomic_DNA"/>
</dbReference>
<name>A0A9N9UEP7_9HYPO</name>
<comment type="caution">
    <text evidence="7">The sequence shown here is derived from an EMBL/GenBank/DDBJ whole genome shotgun (WGS) entry which is preliminary data.</text>
</comment>
<feature type="transmembrane region" description="Helical" evidence="6">
    <location>
        <begin position="166"/>
        <end position="183"/>
    </location>
</feature>
<evidence type="ECO:0000256" key="2">
    <source>
        <dbReference type="ARBA" id="ARBA00022448"/>
    </source>
</evidence>
<reference evidence="8" key="1">
    <citation type="submission" date="2019-06" db="EMBL/GenBank/DDBJ databases">
        <authorList>
            <person name="Broberg M."/>
        </authorList>
    </citation>
    <scope>NUCLEOTIDE SEQUENCE [LARGE SCALE GENOMIC DNA]</scope>
</reference>
<dbReference type="PANTHER" id="PTHR45649">
    <property type="entry name" value="AMINO-ACID PERMEASE BAT1"/>
    <property type="match status" value="1"/>
</dbReference>
<proteinExistence type="predicted"/>
<feature type="transmembrane region" description="Helical" evidence="6">
    <location>
        <begin position="122"/>
        <end position="146"/>
    </location>
</feature>
<protein>
    <recommendedName>
        <fullName evidence="9">Choline transport protein</fullName>
    </recommendedName>
</protein>
<evidence type="ECO:0000313" key="7">
    <source>
        <dbReference type="EMBL" id="CAG9984567.1"/>
    </source>
</evidence>
<feature type="transmembrane region" description="Helical" evidence="6">
    <location>
        <begin position="399"/>
        <end position="423"/>
    </location>
</feature>
<evidence type="ECO:0000256" key="4">
    <source>
        <dbReference type="ARBA" id="ARBA00022989"/>
    </source>
</evidence>
<dbReference type="AlphaFoldDB" id="A0A9N9UEP7"/>
<feature type="transmembrane region" description="Helical" evidence="6">
    <location>
        <begin position="75"/>
        <end position="101"/>
    </location>
</feature>
<keyword evidence="5 6" id="KW-0472">Membrane</keyword>
<feature type="transmembrane region" description="Helical" evidence="6">
    <location>
        <begin position="329"/>
        <end position="352"/>
    </location>
</feature>
<feature type="transmembrane region" description="Helical" evidence="6">
    <location>
        <begin position="443"/>
        <end position="464"/>
    </location>
</feature>
<evidence type="ECO:0000313" key="8">
    <source>
        <dbReference type="Proteomes" id="UP000754883"/>
    </source>
</evidence>
<accession>A0A9N9UEP7</accession>
<dbReference type="OrthoDB" id="2417308at2759"/>
<evidence type="ECO:0000256" key="6">
    <source>
        <dbReference type="SAM" id="Phobius"/>
    </source>
</evidence>
<feature type="transmembrane region" description="Helical" evidence="6">
    <location>
        <begin position="373"/>
        <end position="393"/>
    </location>
</feature>
<evidence type="ECO:0008006" key="9">
    <source>
        <dbReference type="Google" id="ProtNLM"/>
    </source>
</evidence>
<dbReference type="InterPro" id="IPR002293">
    <property type="entry name" value="AA/rel_permease1"/>
</dbReference>
<dbReference type="GO" id="GO:0022857">
    <property type="term" value="F:transmembrane transporter activity"/>
    <property type="evidence" value="ECO:0007669"/>
    <property type="project" value="InterPro"/>
</dbReference>
<dbReference type="Gene3D" id="1.20.1740.10">
    <property type="entry name" value="Amino acid/polyamine transporter I"/>
    <property type="match status" value="1"/>
</dbReference>
<feature type="transmembrane region" description="Helical" evidence="6">
    <location>
        <begin position="470"/>
        <end position="489"/>
    </location>
</feature>
<gene>
    <name evidence="7" type="ORF">CBYS24578_00012292</name>
</gene>
<dbReference type="Pfam" id="PF13520">
    <property type="entry name" value="AA_permease_2"/>
    <property type="match status" value="1"/>
</dbReference>
<evidence type="ECO:0000256" key="1">
    <source>
        <dbReference type="ARBA" id="ARBA00004141"/>
    </source>
</evidence>
<keyword evidence="2" id="KW-0813">Transport</keyword>
<keyword evidence="4 6" id="KW-1133">Transmembrane helix</keyword>